<comment type="caution">
    <text evidence="6">The sequence shown here is derived from an EMBL/GenBank/DDBJ whole genome shotgun (WGS) entry which is preliminary data.</text>
</comment>
<dbReference type="InterPro" id="IPR051419">
    <property type="entry name" value="Lys/N-term_MeTrsfase_sf"/>
</dbReference>
<dbReference type="InParanoid" id="A0A151Z6X2"/>
<dbReference type="InterPro" id="IPR029063">
    <property type="entry name" value="SAM-dependent_MTases_sf"/>
</dbReference>
<sequence length="236" mass="27410">MGKKEKQRYVDNNEDDGISPSSYEFWEDFYETGEGSGESYEWYIEYKDLKSSLDKLIKNHDKLLHIGCGNSLLAEELLEDSDNSKHNLYIMNIDVCQNAIDRMQHRTETQISNQRIKTSLDYQYLDATSTNYPPCSYQGVIDKGTCDALLSTLDIEIGENQMVKKLLEEMYRILVPGGFFLCVSRNICLEQYFYSSDDDQIEWQLERSELITNPTNTKKGKGINQVNYIYLAFKKN</sequence>
<dbReference type="Gene3D" id="3.40.50.150">
    <property type="entry name" value="Vaccinia Virus protein VP39"/>
    <property type="match status" value="1"/>
</dbReference>
<dbReference type="AlphaFoldDB" id="A0A151Z6X2"/>
<dbReference type="OrthoDB" id="411785at2759"/>
<evidence type="ECO:0000313" key="6">
    <source>
        <dbReference type="EMBL" id="KYQ89710.1"/>
    </source>
</evidence>
<dbReference type="GO" id="GO:0032259">
    <property type="term" value="P:methylation"/>
    <property type="evidence" value="ECO:0007669"/>
    <property type="project" value="UniProtKB-KW"/>
</dbReference>
<dbReference type="EMBL" id="LODT01000039">
    <property type="protein sequence ID" value="KYQ89710.1"/>
    <property type="molecule type" value="Genomic_DNA"/>
</dbReference>
<dbReference type="OMA" id="YEFWDDF"/>
<name>A0A151Z6X2_TIELA</name>
<dbReference type="PANTHER" id="PTHR12176:SF78">
    <property type="entry name" value="EEF1A LYSINE AND N-TERMINAL METHYLTRANSFERASE"/>
    <property type="match status" value="1"/>
</dbReference>
<protein>
    <recommendedName>
        <fullName evidence="5">Methyltransferase type 11 domain-containing protein</fullName>
    </recommendedName>
</protein>
<dbReference type="PANTHER" id="PTHR12176">
    <property type="entry name" value="SAM-DEPENDENT METHYLTRANSFERASE SUPERFAMILY PROTEIN"/>
    <property type="match status" value="1"/>
</dbReference>
<comment type="similarity">
    <text evidence="1">Belongs to the methyltransferase superfamily.</text>
</comment>
<evidence type="ECO:0000256" key="2">
    <source>
        <dbReference type="ARBA" id="ARBA00022603"/>
    </source>
</evidence>
<keyword evidence="4" id="KW-0511">Multifunctional enzyme</keyword>
<evidence type="ECO:0000259" key="5">
    <source>
        <dbReference type="Pfam" id="PF08241"/>
    </source>
</evidence>
<evidence type="ECO:0000256" key="3">
    <source>
        <dbReference type="ARBA" id="ARBA00022679"/>
    </source>
</evidence>
<evidence type="ECO:0000256" key="1">
    <source>
        <dbReference type="ARBA" id="ARBA00008361"/>
    </source>
</evidence>
<dbReference type="InterPro" id="IPR013216">
    <property type="entry name" value="Methyltransf_11"/>
</dbReference>
<reference evidence="6 7" key="1">
    <citation type="submission" date="2015-12" db="EMBL/GenBank/DDBJ databases">
        <title>Dictyostelia acquired genes for synthesis and detection of signals that induce cell-type specialization by lateral gene transfer from prokaryotes.</title>
        <authorList>
            <person name="Gloeckner G."/>
            <person name="Schaap P."/>
        </authorList>
    </citation>
    <scope>NUCLEOTIDE SEQUENCE [LARGE SCALE GENOMIC DNA]</scope>
    <source>
        <strain evidence="6 7">TK</strain>
    </source>
</reference>
<proteinExistence type="inferred from homology"/>
<feature type="domain" description="Methyltransferase type 11" evidence="5">
    <location>
        <begin position="64"/>
        <end position="182"/>
    </location>
</feature>
<dbReference type="GO" id="GO:0008757">
    <property type="term" value="F:S-adenosylmethionine-dependent methyltransferase activity"/>
    <property type="evidence" value="ECO:0007669"/>
    <property type="project" value="InterPro"/>
</dbReference>
<dbReference type="SUPFAM" id="SSF53335">
    <property type="entry name" value="S-adenosyl-L-methionine-dependent methyltransferases"/>
    <property type="match status" value="1"/>
</dbReference>
<organism evidence="6 7">
    <name type="scientific">Tieghemostelium lacteum</name>
    <name type="common">Slime mold</name>
    <name type="synonym">Dictyostelium lacteum</name>
    <dbReference type="NCBI Taxonomy" id="361077"/>
    <lineage>
        <taxon>Eukaryota</taxon>
        <taxon>Amoebozoa</taxon>
        <taxon>Evosea</taxon>
        <taxon>Eumycetozoa</taxon>
        <taxon>Dictyostelia</taxon>
        <taxon>Dictyosteliales</taxon>
        <taxon>Raperosteliaceae</taxon>
        <taxon>Tieghemostelium</taxon>
    </lineage>
</organism>
<gene>
    <name evidence="6" type="ORF">DLAC_11783</name>
</gene>
<keyword evidence="3" id="KW-0808">Transferase</keyword>
<keyword evidence="2" id="KW-0489">Methyltransferase</keyword>
<dbReference type="Proteomes" id="UP000076078">
    <property type="component" value="Unassembled WGS sequence"/>
</dbReference>
<dbReference type="Pfam" id="PF08241">
    <property type="entry name" value="Methyltransf_11"/>
    <property type="match status" value="1"/>
</dbReference>
<accession>A0A151Z6X2</accession>
<evidence type="ECO:0000313" key="7">
    <source>
        <dbReference type="Proteomes" id="UP000076078"/>
    </source>
</evidence>
<keyword evidence="7" id="KW-1185">Reference proteome</keyword>
<evidence type="ECO:0000256" key="4">
    <source>
        <dbReference type="ARBA" id="ARBA00023268"/>
    </source>
</evidence>